<reference evidence="3" key="1">
    <citation type="submission" date="2010-05" db="EMBL/GenBank/DDBJ databases">
        <title>The Genome Sequence of Magnaporthe poae strain ATCC 64411.</title>
        <authorList>
            <consortium name="The Broad Institute Genome Sequencing Platform"/>
            <consortium name="Broad Institute Genome Sequencing Center for Infectious Disease"/>
            <person name="Ma L.-J."/>
            <person name="Dead R."/>
            <person name="Young S."/>
            <person name="Zeng Q."/>
            <person name="Koehrsen M."/>
            <person name="Alvarado L."/>
            <person name="Berlin A."/>
            <person name="Chapman S.B."/>
            <person name="Chen Z."/>
            <person name="Freedman E."/>
            <person name="Gellesch M."/>
            <person name="Goldberg J."/>
            <person name="Griggs A."/>
            <person name="Gujja S."/>
            <person name="Heilman E.R."/>
            <person name="Heiman D."/>
            <person name="Hepburn T."/>
            <person name="Howarth C."/>
            <person name="Jen D."/>
            <person name="Larson L."/>
            <person name="Mehta T."/>
            <person name="Neiman D."/>
            <person name="Pearson M."/>
            <person name="Roberts A."/>
            <person name="Saif S."/>
            <person name="Shea T."/>
            <person name="Shenoy N."/>
            <person name="Sisk P."/>
            <person name="Stolte C."/>
            <person name="Sykes S."/>
            <person name="Walk T."/>
            <person name="White J."/>
            <person name="Yandava C."/>
            <person name="Haas B."/>
            <person name="Nusbaum C."/>
            <person name="Birren B."/>
        </authorList>
    </citation>
    <scope>NUCLEOTIDE SEQUENCE</scope>
    <source>
        <strain evidence="3">ATCC 64411</strain>
    </source>
</reference>
<dbReference type="PANTHER" id="PTHR47791:SF3">
    <property type="entry name" value="MEIOTICALLY UP-REGULATED GENE 191 PROTEIN"/>
    <property type="match status" value="1"/>
</dbReference>
<evidence type="ECO:0000256" key="2">
    <source>
        <dbReference type="SAM" id="SignalP"/>
    </source>
</evidence>
<accession>A0A0H2TZQ7</accession>
<dbReference type="InterPro" id="IPR053169">
    <property type="entry name" value="MUG_Protein"/>
</dbReference>
<evidence type="ECO:0000256" key="1">
    <source>
        <dbReference type="SAM" id="MobiDB-lite"/>
    </source>
</evidence>
<feature type="region of interest" description="Disordered" evidence="1">
    <location>
        <begin position="216"/>
        <end position="240"/>
    </location>
</feature>
<dbReference type="InterPro" id="IPR008928">
    <property type="entry name" value="6-hairpin_glycosidase_sf"/>
</dbReference>
<name>A0A0H2TZQ7_MAGP6</name>
<dbReference type="SUPFAM" id="SSF48208">
    <property type="entry name" value="Six-hairpin glycosidases"/>
    <property type="match status" value="1"/>
</dbReference>
<dbReference type="AlphaFoldDB" id="A0A0H2TZQ7"/>
<dbReference type="VEuPathDB" id="FungiDB:MAPG_01867"/>
<gene>
    <name evidence="3" type="ORF">MAPG_01867</name>
</gene>
<protein>
    <recommendedName>
        <fullName evidence="4">Glycosyl hydrolase</fullName>
    </recommendedName>
</protein>
<sequence length="240" mass="26671">MRHIALVKLFLPVCAGFAALAAAAPQQQPPRDDAEAVAKETPKSAIDRLNGHYYSEAQGVWSPSDPWWLTGNALQSVLDYMNTTGSREYLAQARNIINLNRGVLPSWPQGGGLFRAGSTDDTAWWALALVRMYDITGERQFLDVAALDFEYIRSYWDPLTCGGGVIQELNPARERYKNAISNALYVKLARVARRARPDGAAVPAERDRRLGVVPAVGHDQRPGARQRRHQRLLPHNGQMT</sequence>
<feature type="non-terminal residue" evidence="3">
    <location>
        <position position="240"/>
    </location>
</feature>
<dbReference type="PANTHER" id="PTHR47791">
    <property type="entry name" value="MEIOTICALLY UP-REGULATED GENE 191 PROTEIN"/>
    <property type="match status" value="1"/>
</dbReference>
<evidence type="ECO:0000313" key="3">
    <source>
        <dbReference type="EMBL" id="KLU82799.1"/>
    </source>
</evidence>
<feature type="chain" id="PRO_5005202592" description="Glycosyl hydrolase" evidence="2">
    <location>
        <begin position="24"/>
        <end position="240"/>
    </location>
</feature>
<keyword evidence="2" id="KW-0732">Signal</keyword>
<proteinExistence type="predicted"/>
<organism evidence="3">
    <name type="scientific">Magnaporthiopsis poae (strain ATCC 64411 / 73-15)</name>
    <name type="common">Kentucky bluegrass fungus</name>
    <name type="synonym">Magnaporthe poae</name>
    <dbReference type="NCBI Taxonomy" id="644358"/>
    <lineage>
        <taxon>Eukaryota</taxon>
        <taxon>Fungi</taxon>
        <taxon>Dikarya</taxon>
        <taxon>Ascomycota</taxon>
        <taxon>Pezizomycotina</taxon>
        <taxon>Sordariomycetes</taxon>
        <taxon>Sordariomycetidae</taxon>
        <taxon>Magnaporthales</taxon>
        <taxon>Magnaporthaceae</taxon>
        <taxon>Magnaporthiopsis</taxon>
    </lineage>
</organism>
<dbReference type="EMBL" id="GL876966">
    <property type="protein sequence ID" value="KLU82799.1"/>
    <property type="molecule type" value="Genomic_DNA"/>
</dbReference>
<dbReference type="Gene3D" id="1.50.10.20">
    <property type="match status" value="1"/>
</dbReference>
<dbReference type="Pfam" id="PF03663">
    <property type="entry name" value="Glyco_hydro_76"/>
    <property type="match status" value="1"/>
</dbReference>
<dbReference type="GO" id="GO:0005975">
    <property type="term" value="P:carbohydrate metabolic process"/>
    <property type="evidence" value="ECO:0007669"/>
    <property type="project" value="InterPro"/>
</dbReference>
<reference evidence="3" key="2">
    <citation type="submission" date="2011-03" db="EMBL/GenBank/DDBJ databases">
        <title>Annotation of Magnaporthe poae ATCC 64411.</title>
        <authorList>
            <person name="Ma L.-J."/>
            <person name="Dead R."/>
            <person name="Young S.K."/>
            <person name="Zeng Q."/>
            <person name="Gargeya S."/>
            <person name="Fitzgerald M."/>
            <person name="Haas B."/>
            <person name="Abouelleil A."/>
            <person name="Alvarado L."/>
            <person name="Arachchi H.M."/>
            <person name="Berlin A."/>
            <person name="Brown A."/>
            <person name="Chapman S.B."/>
            <person name="Chen Z."/>
            <person name="Dunbar C."/>
            <person name="Freedman E."/>
            <person name="Gearin G."/>
            <person name="Gellesch M."/>
            <person name="Goldberg J."/>
            <person name="Griggs A."/>
            <person name="Gujja S."/>
            <person name="Heiman D."/>
            <person name="Howarth C."/>
            <person name="Larson L."/>
            <person name="Lui A."/>
            <person name="MacDonald P.J.P."/>
            <person name="Mehta T."/>
            <person name="Montmayeur A."/>
            <person name="Murphy C."/>
            <person name="Neiman D."/>
            <person name="Pearson M."/>
            <person name="Priest M."/>
            <person name="Roberts A."/>
            <person name="Saif S."/>
            <person name="Shea T."/>
            <person name="Shenoy N."/>
            <person name="Sisk P."/>
            <person name="Stolte C."/>
            <person name="Sykes S."/>
            <person name="Yandava C."/>
            <person name="Wortman J."/>
            <person name="Nusbaum C."/>
            <person name="Birren B."/>
        </authorList>
    </citation>
    <scope>NUCLEOTIDE SEQUENCE</scope>
    <source>
        <strain evidence="3">ATCC 64411</strain>
    </source>
</reference>
<dbReference type="OrthoDB" id="9984024at2759"/>
<dbReference type="InterPro" id="IPR005198">
    <property type="entry name" value="Glyco_hydro_76"/>
</dbReference>
<feature type="signal peptide" evidence="2">
    <location>
        <begin position="1"/>
        <end position="23"/>
    </location>
</feature>
<evidence type="ECO:0008006" key="4">
    <source>
        <dbReference type="Google" id="ProtNLM"/>
    </source>
</evidence>